<gene>
    <name evidence="5" type="ORF">K402DRAFT_379795</name>
</gene>
<organism evidence="5 6">
    <name type="scientific">Aulographum hederae CBS 113979</name>
    <dbReference type="NCBI Taxonomy" id="1176131"/>
    <lineage>
        <taxon>Eukaryota</taxon>
        <taxon>Fungi</taxon>
        <taxon>Dikarya</taxon>
        <taxon>Ascomycota</taxon>
        <taxon>Pezizomycotina</taxon>
        <taxon>Dothideomycetes</taxon>
        <taxon>Pleosporomycetidae</taxon>
        <taxon>Aulographales</taxon>
        <taxon>Aulographaceae</taxon>
    </lineage>
</organism>
<dbReference type="InterPro" id="IPR000683">
    <property type="entry name" value="Gfo/Idh/MocA-like_OxRdtase_N"/>
</dbReference>
<dbReference type="OrthoDB" id="2129491at2759"/>
<evidence type="ECO:0000256" key="1">
    <source>
        <dbReference type="ARBA" id="ARBA00010928"/>
    </source>
</evidence>
<dbReference type="Gene3D" id="3.40.50.720">
    <property type="entry name" value="NAD(P)-binding Rossmann-like Domain"/>
    <property type="match status" value="1"/>
</dbReference>
<feature type="domain" description="Gfo/Idh/MocA-like oxidoreductase N-terminal" evidence="3">
    <location>
        <begin position="4"/>
        <end position="122"/>
    </location>
</feature>
<dbReference type="Gene3D" id="3.30.360.10">
    <property type="entry name" value="Dihydrodipicolinate Reductase, domain 2"/>
    <property type="match status" value="1"/>
</dbReference>
<evidence type="ECO:0000313" key="5">
    <source>
        <dbReference type="EMBL" id="KAF1985022.1"/>
    </source>
</evidence>
<protein>
    <submittedName>
        <fullName evidence="5">NAD binding Rossmann fold oxidoreductase</fullName>
    </submittedName>
</protein>
<evidence type="ECO:0000313" key="6">
    <source>
        <dbReference type="Proteomes" id="UP000800041"/>
    </source>
</evidence>
<dbReference type="EMBL" id="ML977164">
    <property type="protein sequence ID" value="KAF1985022.1"/>
    <property type="molecule type" value="Genomic_DNA"/>
</dbReference>
<dbReference type="AlphaFoldDB" id="A0A6G1GW36"/>
<keyword evidence="6" id="KW-1185">Reference proteome</keyword>
<name>A0A6G1GW36_9PEZI</name>
<reference evidence="5" key="1">
    <citation type="journal article" date="2020" name="Stud. Mycol.">
        <title>101 Dothideomycetes genomes: a test case for predicting lifestyles and emergence of pathogens.</title>
        <authorList>
            <person name="Haridas S."/>
            <person name="Albert R."/>
            <person name="Binder M."/>
            <person name="Bloem J."/>
            <person name="Labutti K."/>
            <person name="Salamov A."/>
            <person name="Andreopoulos B."/>
            <person name="Baker S."/>
            <person name="Barry K."/>
            <person name="Bills G."/>
            <person name="Bluhm B."/>
            <person name="Cannon C."/>
            <person name="Castanera R."/>
            <person name="Culley D."/>
            <person name="Daum C."/>
            <person name="Ezra D."/>
            <person name="Gonzalez J."/>
            <person name="Henrissat B."/>
            <person name="Kuo A."/>
            <person name="Liang C."/>
            <person name="Lipzen A."/>
            <person name="Lutzoni F."/>
            <person name="Magnuson J."/>
            <person name="Mondo S."/>
            <person name="Nolan M."/>
            <person name="Ohm R."/>
            <person name="Pangilinan J."/>
            <person name="Park H.-J."/>
            <person name="Ramirez L."/>
            <person name="Alfaro M."/>
            <person name="Sun H."/>
            <person name="Tritt A."/>
            <person name="Yoshinaga Y."/>
            <person name="Zwiers L.-H."/>
            <person name="Turgeon B."/>
            <person name="Goodwin S."/>
            <person name="Spatafora J."/>
            <person name="Crous P."/>
            <person name="Grigoriev I."/>
        </authorList>
    </citation>
    <scope>NUCLEOTIDE SEQUENCE</scope>
    <source>
        <strain evidence="5">CBS 113979</strain>
    </source>
</reference>
<dbReference type="Pfam" id="PF22725">
    <property type="entry name" value="GFO_IDH_MocA_C3"/>
    <property type="match status" value="1"/>
</dbReference>
<dbReference type="PANTHER" id="PTHR43708">
    <property type="entry name" value="CONSERVED EXPRESSED OXIDOREDUCTASE (EUROFUNG)"/>
    <property type="match status" value="1"/>
</dbReference>
<accession>A0A6G1GW36</accession>
<dbReference type="GO" id="GO:0000166">
    <property type="term" value="F:nucleotide binding"/>
    <property type="evidence" value="ECO:0007669"/>
    <property type="project" value="InterPro"/>
</dbReference>
<comment type="similarity">
    <text evidence="1">Belongs to the Gfo/Idh/MocA family.</text>
</comment>
<dbReference type="InterPro" id="IPR055170">
    <property type="entry name" value="GFO_IDH_MocA-like_dom"/>
</dbReference>
<feature type="domain" description="GFO/IDH/MocA-like oxidoreductase" evidence="4">
    <location>
        <begin position="131"/>
        <end position="254"/>
    </location>
</feature>
<dbReference type="InterPro" id="IPR051317">
    <property type="entry name" value="Gfo/Idh/MocA_oxidoreduct"/>
</dbReference>
<dbReference type="Pfam" id="PF01408">
    <property type="entry name" value="GFO_IDH_MocA"/>
    <property type="match status" value="1"/>
</dbReference>
<evidence type="ECO:0000256" key="2">
    <source>
        <dbReference type="ARBA" id="ARBA00023002"/>
    </source>
</evidence>
<dbReference type="GO" id="GO:0016491">
    <property type="term" value="F:oxidoreductase activity"/>
    <property type="evidence" value="ECO:0007669"/>
    <property type="project" value="UniProtKB-KW"/>
</dbReference>
<dbReference type="SUPFAM" id="SSF51735">
    <property type="entry name" value="NAD(P)-binding Rossmann-fold domains"/>
    <property type="match status" value="1"/>
</dbReference>
<dbReference type="InterPro" id="IPR036291">
    <property type="entry name" value="NAD(P)-bd_dom_sf"/>
</dbReference>
<dbReference type="Proteomes" id="UP000800041">
    <property type="component" value="Unassembled WGS sequence"/>
</dbReference>
<dbReference type="SUPFAM" id="SSF55347">
    <property type="entry name" value="Glyceraldehyde-3-phosphate dehydrogenase-like, C-terminal domain"/>
    <property type="match status" value="1"/>
</dbReference>
<keyword evidence="2" id="KW-0560">Oxidoreductase</keyword>
<evidence type="ECO:0000259" key="3">
    <source>
        <dbReference type="Pfam" id="PF01408"/>
    </source>
</evidence>
<sequence>MPYRVAIIGYGLSAKIFHLPFVLSNPSFKLQAISQRNPTDSNDASKDYPDATVYKKPEEVITDPNVDLVILCTPPTAHFSQAKLALESAKHVLVEKPFAPTMAECDELIAIAKKANKLLTVYQNRRWDNDFQTLSQLIKSNTLGRIVDFESHFDRWDPSAAVNKPSGPQYPGSGAVFDLGTHLIDQILFTFGLPQGITGFIGSQLSPASPAESEDACTVLLHYADGLTATVKASVVSPEVDQLRFWVRGERGSYQKCHLDIQESQLLDGVKVSDANYAVEPEERWGTLNTVDGNKITSRIHPNVKPATYGGYYSALAKALDGKGDVPVKAEDARDVIRIVEMAKESSRLRKTLDVE</sequence>
<dbReference type="PANTHER" id="PTHR43708:SF5">
    <property type="entry name" value="CONSERVED EXPRESSED OXIDOREDUCTASE (EUROFUNG)-RELATED"/>
    <property type="match status" value="1"/>
</dbReference>
<proteinExistence type="inferred from homology"/>
<evidence type="ECO:0000259" key="4">
    <source>
        <dbReference type="Pfam" id="PF22725"/>
    </source>
</evidence>